<comment type="similarity">
    <text evidence="1">Belongs to the LysR transcriptional regulatory family.</text>
</comment>
<evidence type="ECO:0000256" key="1">
    <source>
        <dbReference type="ARBA" id="ARBA00009437"/>
    </source>
</evidence>
<keyword evidence="4" id="KW-0804">Transcription</keyword>
<dbReference type="FunFam" id="1.10.10.10:FF:000001">
    <property type="entry name" value="LysR family transcriptional regulator"/>
    <property type="match status" value="1"/>
</dbReference>
<dbReference type="Gene3D" id="3.40.190.10">
    <property type="entry name" value="Periplasmic binding protein-like II"/>
    <property type="match status" value="2"/>
</dbReference>
<dbReference type="InterPro" id="IPR000847">
    <property type="entry name" value="LysR_HTH_N"/>
</dbReference>
<dbReference type="InterPro" id="IPR005119">
    <property type="entry name" value="LysR_subst-bd"/>
</dbReference>
<dbReference type="PRINTS" id="PR00039">
    <property type="entry name" value="HTHLYSR"/>
</dbReference>
<evidence type="ECO:0000313" key="7">
    <source>
        <dbReference type="Proteomes" id="UP000233293"/>
    </source>
</evidence>
<dbReference type="InterPro" id="IPR036390">
    <property type="entry name" value="WH_DNA-bd_sf"/>
</dbReference>
<dbReference type="GO" id="GO:0003700">
    <property type="term" value="F:DNA-binding transcription factor activity"/>
    <property type="evidence" value="ECO:0007669"/>
    <property type="project" value="InterPro"/>
</dbReference>
<evidence type="ECO:0000313" key="6">
    <source>
        <dbReference type="EMBL" id="PKU24292.1"/>
    </source>
</evidence>
<evidence type="ECO:0000256" key="3">
    <source>
        <dbReference type="ARBA" id="ARBA00023125"/>
    </source>
</evidence>
<protein>
    <submittedName>
        <fullName evidence="6">LysR family transcriptional regulator</fullName>
    </submittedName>
</protein>
<feature type="domain" description="HTH lysR-type" evidence="5">
    <location>
        <begin position="25"/>
        <end position="82"/>
    </location>
</feature>
<sequence>MTEKTMIQYDRKPLSFAGRVDPGLMEFKHLKAFIALSEDLHFGRAAVRLGIAQPQLSLQIQSLEAVLGVRLFERSRRHVALTDAGRLFLPEARATLAQAERARQTALRAARGELGRLDIGFTGSAPFSNAMPHIISQFRKRWPDLEMTLREMSTSDQLQALVEGNLDIGFVRPGEPGEAEGVILQMVLQEPLFAVLPADHPLADGPSVSVAALAGLPFIMHPRHIGTGLYDKVMNLCAVAGFRPRVALEAHQMSTIVGLTATGLGVSIVPEAMRRIHVDGARFVPLVETDATMVLSVAHRKGDARAVIRHFLGAVAAYRPDENK</sequence>
<name>A0A2N3PV68_9PROT</name>
<dbReference type="PANTHER" id="PTHR30346:SF17">
    <property type="entry name" value="LYSR FAMILY TRANSCRIPTIONAL REGULATOR"/>
    <property type="match status" value="1"/>
</dbReference>
<keyword evidence="2" id="KW-0805">Transcription regulation</keyword>
<reference evidence="7" key="1">
    <citation type="submission" date="2017-12" db="EMBL/GenBank/DDBJ databases">
        <title>Draft genome sequence of Telmatospirillum siberiense 26-4b1T, an acidotolerant peatland alphaproteobacterium potentially involved in sulfur cycling.</title>
        <authorList>
            <person name="Hausmann B."/>
            <person name="Pjevac P."/>
            <person name="Schreck K."/>
            <person name="Herbold C.W."/>
            <person name="Daims H."/>
            <person name="Wagner M."/>
            <person name="Pester M."/>
            <person name="Loy A."/>
        </authorList>
    </citation>
    <scope>NUCLEOTIDE SEQUENCE [LARGE SCALE GENOMIC DNA]</scope>
    <source>
        <strain evidence="7">26-4b1</strain>
    </source>
</reference>
<evidence type="ECO:0000256" key="4">
    <source>
        <dbReference type="ARBA" id="ARBA00023163"/>
    </source>
</evidence>
<dbReference type="Gene3D" id="1.10.10.10">
    <property type="entry name" value="Winged helix-like DNA-binding domain superfamily/Winged helix DNA-binding domain"/>
    <property type="match status" value="1"/>
</dbReference>
<dbReference type="GO" id="GO:0003677">
    <property type="term" value="F:DNA binding"/>
    <property type="evidence" value="ECO:0007669"/>
    <property type="project" value="UniProtKB-KW"/>
</dbReference>
<dbReference type="PROSITE" id="PS50931">
    <property type="entry name" value="HTH_LYSR"/>
    <property type="match status" value="1"/>
</dbReference>
<accession>A0A2N3PV68</accession>
<proteinExistence type="inferred from homology"/>
<dbReference type="Pfam" id="PF00126">
    <property type="entry name" value="HTH_1"/>
    <property type="match status" value="1"/>
</dbReference>
<dbReference type="Proteomes" id="UP000233293">
    <property type="component" value="Unassembled WGS sequence"/>
</dbReference>
<dbReference type="SUPFAM" id="SSF53850">
    <property type="entry name" value="Periplasmic binding protein-like II"/>
    <property type="match status" value="1"/>
</dbReference>
<dbReference type="InterPro" id="IPR036388">
    <property type="entry name" value="WH-like_DNA-bd_sf"/>
</dbReference>
<organism evidence="6 7">
    <name type="scientific">Telmatospirillum siberiense</name>
    <dbReference type="NCBI Taxonomy" id="382514"/>
    <lineage>
        <taxon>Bacteria</taxon>
        <taxon>Pseudomonadati</taxon>
        <taxon>Pseudomonadota</taxon>
        <taxon>Alphaproteobacteria</taxon>
        <taxon>Rhodospirillales</taxon>
        <taxon>Rhodospirillaceae</taxon>
        <taxon>Telmatospirillum</taxon>
    </lineage>
</organism>
<dbReference type="Pfam" id="PF03466">
    <property type="entry name" value="LysR_substrate"/>
    <property type="match status" value="1"/>
</dbReference>
<dbReference type="AlphaFoldDB" id="A0A2N3PV68"/>
<evidence type="ECO:0000259" key="5">
    <source>
        <dbReference type="PROSITE" id="PS50931"/>
    </source>
</evidence>
<keyword evidence="7" id="KW-1185">Reference proteome</keyword>
<dbReference type="EMBL" id="PIUM01000012">
    <property type="protein sequence ID" value="PKU24292.1"/>
    <property type="molecule type" value="Genomic_DNA"/>
</dbReference>
<evidence type="ECO:0000256" key="2">
    <source>
        <dbReference type="ARBA" id="ARBA00023015"/>
    </source>
</evidence>
<dbReference type="CDD" id="cd08414">
    <property type="entry name" value="PBP2_LTTR_aromatics_like"/>
    <property type="match status" value="1"/>
</dbReference>
<dbReference type="SUPFAM" id="SSF46785">
    <property type="entry name" value="Winged helix' DNA-binding domain"/>
    <property type="match status" value="1"/>
</dbReference>
<dbReference type="GO" id="GO:0032993">
    <property type="term" value="C:protein-DNA complex"/>
    <property type="evidence" value="ECO:0007669"/>
    <property type="project" value="TreeGrafter"/>
</dbReference>
<keyword evidence="3" id="KW-0238">DNA-binding</keyword>
<comment type="caution">
    <text evidence="6">The sequence shown here is derived from an EMBL/GenBank/DDBJ whole genome shotgun (WGS) entry which is preliminary data.</text>
</comment>
<dbReference type="PANTHER" id="PTHR30346">
    <property type="entry name" value="TRANSCRIPTIONAL DUAL REGULATOR HCAR-RELATED"/>
    <property type="match status" value="1"/>
</dbReference>
<gene>
    <name evidence="6" type="ORF">CWS72_11890</name>
</gene>